<dbReference type="CDD" id="cd18186">
    <property type="entry name" value="BTB_POZ_ZBTB_KLHL-like"/>
    <property type="match status" value="1"/>
</dbReference>
<dbReference type="PANTHER" id="PTHR47843">
    <property type="entry name" value="BTB DOMAIN-CONTAINING PROTEIN-RELATED"/>
    <property type="match status" value="1"/>
</dbReference>
<gene>
    <name evidence="3" type="ORF">FIE12Z_12794</name>
</gene>
<dbReference type="EMBL" id="PXXK01000719">
    <property type="protein sequence ID" value="RFN42556.1"/>
    <property type="molecule type" value="Genomic_DNA"/>
</dbReference>
<evidence type="ECO:0000256" key="1">
    <source>
        <dbReference type="SAM" id="MobiDB-lite"/>
    </source>
</evidence>
<reference evidence="3 4" key="1">
    <citation type="journal article" date="2018" name="PLoS Pathog.">
        <title>Evolution of structural diversity of trichothecenes, a family of toxins produced by plant pathogenic and entomopathogenic fungi.</title>
        <authorList>
            <person name="Proctor R.H."/>
            <person name="McCormick S.P."/>
            <person name="Kim H.S."/>
            <person name="Cardoza R.E."/>
            <person name="Stanley A.M."/>
            <person name="Lindo L."/>
            <person name="Kelly A."/>
            <person name="Brown D.W."/>
            <person name="Lee T."/>
            <person name="Vaughan M.M."/>
            <person name="Alexander N.J."/>
            <person name="Busman M."/>
            <person name="Gutierrez S."/>
        </authorList>
    </citation>
    <scope>NUCLEOTIDE SEQUENCE [LARGE SCALE GENOMIC DNA]</scope>
    <source>
        <strain evidence="3 4">NRRL 13405</strain>
    </source>
</reference>
<feature type="region of interest" description="Disordered" evidence="1">
    <location>
        <begin position="97"/>
        <end position="118"/>
    </location>
</feature>
<evidence type="ECO:0000313" key="4">
    <source>
        <dbReference type="Proteomes" id="UP000265631"/>
    </source>
</evidence>
<feature type="domain" description="BTB" evidence="2">
    <location>
        <begin position="19"/>
        <end position="98"/>
    </location>
</feature>
<accession>A0A395M524</accession>
<dbReference type="Gene3D" id="3.30.710.10">
    <property type="entry name" value="Potassium Channel Kv1.1, Chain A"/>
    <property type="match status" value="1"/>
</dbReference>
<evidence type="ECO:0000313" key="3">
    <source>
        <dbReference type="EMBL" id="RFN42556.1"/>
    </source>
</evidence>
<name>A0A395M524_9HYPO</name>
<comment type="caution">
    <text evidence="3">The sequence shown here is derived from an EMBL/GenBank/DDBJ whole genome shotgun (WGS) entry which is preliminary data.</text>
</comment>
<dbReference type="SUPFAM" id="SSF54695">
    <property type="entry name" value="POZ domain"/>
    <property type="match status" value="1"/>
</dbReference>
<dbReference type="PROSITE" id="PS50097">
    <property type="entry name" value="BTB"/>
    <property type="match status" value="1"/>
</dbReference>
<protein>
    <submittedName>
        <fullName evidence="3">Polyketide synthase</fullName>
    </submittedName>
</protein>
<sequence>MENLNLSWLESSFDNDNYADLNLICRDKSYTAHRVIVCPQSPVIARKLQSQFQSIKQGPSCDSCGGTSAYHYDLSQDDPQAADCLIQYFYHQDYQKPPRRLTKEDTEPEGEGKGTLTQSTIDDSYPILHVKVYALAEFYDIPALKTLALEKFNNVIKHNSQPDRFFDSVEEAYASMMLEDRELRHAIVNFFYKNPDLVKYERVQGMLKETNSLTYDLFMHWHGKQGTGTGTGTGTGRKAKPFF</sequence>
<keyword evidence="4" id="KW-1185">Reference proteome</keyword>
<organism evidence="3 4">
    <name type="scientific">Fusarium flagelliforme</name>
    <dbReference type="NCBI Taxonomy" id="2675880"/>
    <lineage>
        <taxon>Eukaryota</taxon>
        <taxon>Fungi</taxon>
        <taxon>Dikarya</taxon>
        <taxon>Ascomycota</taxon>
        <taxon>Pezizomycotina</taxon>
        <taxon>Sordariomycetes</taxon>
        <taxon>Hypocreomycetidae</taxon>
        <taxon>Hypocreales</taxon>
        <taxon>Nectriaceae</taxon>
        <taxon>Fusarium</taxon>
        <taxon>Fusarium incarnatum-equiseti species complex</taxon>
    </lineage>
</organism>
<proteinExistence type="predicted"/>
<dbReference type="PANTHER" id="PTHR47843:SF5">
    <property type="entry name" value="BTB_POZ DOMAIN PROTEIN"/>
    <property type="match status" value="1"/>
</dbReference>
<dbReference type="STRING" id="2594813.A0A395M524"/>
<dbReference type="Pfam" id="PF00651">
    <property type="entry name" value="BTB"/>
    <property type="match status" value="1"/>
</dbReference>
<dbReference type="Proteomes" id="UP000265631">
    <property type="component" value="Unassembled WGS sequence"/>
</dbReference>
<dbReference type="InterPro" id="IPR011333">
    <property type="entry name" value="SKP1/BTB/POZ_sf"/>
</dbReference>
<dbReference type="InterPro" id="IPR000210">
    <property type="entry name" value="BTB/POZ_dom"/>
</dbReference>
<dbReference type="AlphaFoldDB" id="A0A395M524"/>
<evidence type="ECO:0000259" key="2">
    <source>
        <dbReference type="PROSITE" id="PS50097"/>
    </source>
</evidence>